<dbReference type="PANTHER" id="PTHR45436:SF5">
    <property type="entry name" value="SENSOR HISTIDINE KINASE TRCS"/>
    <property type="match status" value="1"/>
</dbReference>
<evidence type="ECO:0000256" key="5">
    <source>
        <dbReference type="ARBA" id="ARBA00022679"/>
    </source>
</evidence>
<keyword evidence="9" id="KW-0902">Two-component regulatory system</keyword>
<dbReference type="FunFam" id="1.10.287.130:FF:000001">
    <property type="entry name" value="Two-component sensor histidine kinase"/>
    <property type="match status" value="1"/>
</dbReference>
<dbReference type="PANTHER" id="PTHR45436">
    <property type="entry name" value="SENSOR HISTIDINE KINASE YKOH"/>
    <property type="match status" value="1"/>
</dbReference>
<organism evidence="14 15">
    <name type="scientific">Anaerosacchariphilus hominis</name>
    <dbReference type="NCBI Taxonomy" id="2763017"/>
    <lineage>
        <taxon>Bacteria</taxon>
        <taxon>Bacillati</taxon>
        <taxon>Bacillota</taxon>
        <taxon>Clostridia</taxon>
        <taxon>Lachnospirales</taxon>
        <taxon>Lachnospiraceae</taxon>
        <taxon>Anaerosacchariphilus</taxon>
    </lineage>
</organism>
<dbReference type="Gene3D" id="3.30.565.10">
    <property type="entry name" value="Histidine kinase-like ATPase, C-terminal domain"/>
    <property type="match status" value="1"/>
</dbReference>
<reference evidence="14" key="1">
    <citation type="submission" date="2020-08" db="EMBL/GenBank/DDBJ databases">
        <title>Genome public.</title>
        <authorList>
            <person name="Liu C."/>
            <person name="Sun Q."/>
        </authorList>
    </citation>
    <scope>NUCLEOTIDE SEQUENCE</scope>
    <source>
        <strain evidence="14">NSJ-68</strain>
    </source>
</reference>
<dbReference type="PROSITE" id="PS50109">
    <property type="entry name" value="HIS_KIN"/>
    <property type="match status" value="1"/>
</dbReference>
<feature type="domain" description="HAMP" evidence="13">
    <location>
        <begin position="194"/>
        <end position="248"/>
    </location>
</feature>
<dbReference type="Gene3D" id="6.10.340.10">
    <property type="match status" value="1"/>
</dbReference>
<evidence type="ECO:0000256" key="11">
    <source>
        <dbReference type="SAM" id="Phobius"/>
    </source>
</evidence>
<evidence type="ECO:0000313" key="15">
    <source>
        <dbReference type="Proteomes" id="UP000649345"/>
    </source>
</evidence>
<dbReference type="EC" id="2.7.13.3" evidence="3"/>
<keyword evidence="5" id="KW-0808">Transferase</keyword>
<feature type="transmembrane region" description="Helical" evidence="11">
    <location>
        <begin position="169"/>
        <end position="193"/>
    </location>
</feature>
<feature type="domain" description="Histidine kinase" evidence="12">
    <location>
        <begin position="256"/>
        <end position="466"/>
    </location>
</feature>
<comment type="subcellular location">
    <subcellularLocation>
        <location evidence="2">Membrane</location>
    </subcellularLocation>
</comment>
<keyword evidence="15" id="KW-1185">Reference proteome</keyword>
<evidence type="ECO:0000256" key="3">
    <source>
        <dbReference type="ARBA" id="ARBA00012438"/>
    </source>
</evidence>
<dbReference type="GO" id="GO:0000155">
    <property type="term" value="F:phosphorelay sensor kinase activity"/>
    <property type="evidence" value="ECO:0007669"/>
    <property type="project" value="InterPro"/>
</dbReference>
<dbReference type="FunFam" id="3.30.565.10:FF:000006">
    <property type="entry name" value="Sensor histidine kinase WalK"/>
    <property type="match status" value="1"/>
</dbReference>
<dbReference type="Pfam" id="PF02518">
    <property type="entry name" value="HATPase_c"/>
    <property type="match status" value="1"/>
</dbReference>
<dbReference type="SMART" id="SM00304">
    <property type="entry name" value="HAMP"/>
    <property type="match status" value="1"/>
</dbReference>
<protein>
    <recommendedName>
        <fullName evidence="3">histidine kinase</fullName>
        <ecNumber evidence="3">2.7.13.3</ecNumber>
    </recommendedName>
</protein>
<dbReference type="Pfam" id="PF00672">
    <property type="entry name" value="HAMP"/>
    <property type="match status" value="1"/>
</dbReference>
<dbReference type="InterPro" id="IPR004358">
    <property type="entry name" value="Sig_transdc_His_kin-like_C"/>
</dbReference>
<evidence type="ECO:0000259" key="12">
    <source>
        <dbReference type="PROSITE" id="PS50109"/>
    </source>
</evidence>
<comment type="catalytic activity">
    <reaction evidence="1">
        <text>ATP + protein L-histidine = ADP + protein N-phospho-L-histidine.</text>
        <dbReference type="EC" id="2.7.13.3"/>
    </reaction>
</comment>
<evidence type="ECO:0000256" key="4">
    <source>
        <dbReference type="ARBA" id="ARBA00022553"/>
    </source>
</evidence>
<dbReference type="CDD" id="cd00075">
    <property type="entry name" value="HATPase"/>
    <property type="match status" value="1"/>
</dbReference>
<gene>
    <name evidence="14" type="ORF">H8S44_09165</name>
</gene>
<dbReference type="RefSeq" id="WP_186872231.1">
    <property type="nucleotide sequence ID" value="NZ_JACOOR010000004.1"/>
</dbReference>
<evidence type="ECO:0000256" key="9">
    <source>
        <dbReference type="ARBA" id="ARBA00023012"/>
    </source>
</evidence>
<name>A0A923LC83_9FIRM</name>
<dbReference type="SUPFAM" id="SSF55874">
    <property type="entry name" value="ATPase domain of HSP90 chaperone/DNA topoisomerase II/histidine kinase"/>
    <property type="match status" value="1"/>
</dbReference>
<dbReference type="AlphaFoldDB" id="A0A923LC83"/>
<keyword evidence="7 14" id="KW-0418">Kinase</keyword>
<dbReference type="CDD" id="cd06225">
    <property type="entry name" value="HAMP"/>
    <property type="match status" value="1"/>
</dbReference>
<comment type="caution">
    <text evidence="14">The sequence shown here is derived from an EMBL/GenBank/DDBJ whole genome shotgun (WGS) entry which is preliminary data.</text>
</comment>
<dbReference type="PROSITE" id="PS50885">
    <property type="entry name" value="HAMP"/>
    <property type="match status" value="1"/>
</dbReference>
<keyword evidence="4" id="KW-0597">Phosphoprotein</keyword>
<dbReference type="GO" id="GO:0005886">
    <property type="term" value="C:plasma membrane"/>
    <property type="evidence" value="ECO:0007669"/>
    <property type="project" value="TreeGrafter"/>
</dbReference>
<accession>A0A923LC83</accession>
<dbReference type="InterPro" id="IPR036890">
    <property type="entry name" value="HATPase_C_sf"/>
</dbReference>
<evidence type="ECO:0000256" key="1">
    <source>
        <dbReference type="ARBA" id="ARBA00000085"/>
    </source>
</evidence>
<sequence length="466" mass="52945">MKRGSIRSKITIWFTAALLLVVLFTFFIIFSANHRILQKTIRDSLVETVEHNVDEIEYYSDIEEFDLLHESDHFIRYGDGYLEVDDDFLDAVNEVYTALYQADGTMLYGENPIAAETGELSFADSLIRTVKEKGTVYYLFDRRLEAEGVEGLWLRGVVSGKQGDVQMSAVMRLSLVFLPLLVLAASVGGYLIAGRMLRPIQQISDTALQIEKSGDLTRRIELGPGTDELHRLADSFNAMFEKLENSFDAERQFTSDVSHELRTPMSVILSQCELSLEKQEETPEGYRRDLQVIQRQGRKMSKLIRQMLDFARMENGSEKYRKESLNLSELATGVCEDMALIREKEILLSSQIEKDIFLCGNALLLSRMLSNLIGNAYRYGWENGWIQVTLQKKEGKIMISVEDNGIGVRKEEQEKIFRRFYQSDASRTGDGMGLGLSMAREIARYHGGDITLQSEPGKGSIFCVTF</sequence>
<evidence type="ECO:0000256" key="10">
    <source>
        <dbReference type="ARBA" id="ARBA00023136"/>
    </source>
</evidence>
<dbReference type="Proteomes" id="UP000649345">
    <property type="component" value="Unassembled WGS sequence"/>
</dbReference>
<keyword evidence="10 11" id="KW-0472">Membrane</keyword>
<dbReference type="InterPro" id="IPR050428">
    <property type="entry name" value="TCS_sensor_his_kinase"/>
</dbReference>
<dbReference type="InterPro" id="IPR003660">
    <property type="entry name" value="HAMP_dom"/>
</dbReference>
<keyword evidence="6 11" id="KW-0812">Transmembrane</keyword>
<feature type="transmembrane region" description="Helical" evidence="11">
    <location>
        <begin position="12"/>
        <end position="32"/>
    </location>
</feature>
<dbReference type="CDD" id="cd00082">
    <property type="entry name" value="HisKA"/>
    <property type="match status" value="1"/>
</dbReference>
<evidence type="ECO:0000256" key="2">
    <source>
        <dbReference type="ARBA" id="ARBA00004370"/>
    </source>
</evidence>
<dbReference type="EMBL" id="JACOOR010000004">
    <property type="protein sequence ID" value="MBC5659940.1"/>
    <property type="molecule type" value="Genomic_DNA"/>
</dbReference>
<dbReference type="InterPro" id="IPR036097">
    <property type="entry name" value="HisK_dim/P_sf"/>
</dbReference>
<proteinExistence type="predicted"/>
<dbReference type="InterPro" id="IPR003661">
    <property type="entry name" value="HisK_dim/P_dom"/>
</dbReference>
<dbReference type="Pfam" id="PF00512">
    <property type="entry name" value="HisKA"/>
    <property type="match status" value="1"/>
</dbReference>
<dbReference type="PRINTS" id="PR00344">
    <property type="entry name" value="BCTRLSENSOR"/>
</dbReference>
<dbReference type="SUPFAM" id="SSF158472">
    <property type="entry name" value="HAMP domain-like"/>
    <property type="match status" value="1"/>
</dbReference>
<dbReference type="InterPro" id="IPR003594">
    <property type="entry name" value="HATPase_dom"/>
</dbReference>
<dbReference type="SUPFAM" id="SSF47384">
    <property type="entry name" value="Homodimeric domain of signal transducing histidine kinase"/>
    <property type="match status" value="1"/>
</dbReference>
<dbReference type="SMART" id="SM00387">
    <property type="entry name" value="HATPase_c"/>
    <property type="match status" value="1"/>
</dbReference>
<evidence type="ECO:0000259" key="13">
    <source>
        <dbReference type="PROSITE" id="PS50885"/>
    </source>
</evidence>
<evidence type="ECO:0000256" key="6">
    <source>
        <dbReference type="ARBA" id="ARBA00022692"/>
    </source>
</evidence>
<evidence type="ECO:0000313" key="14">
    <source>
        <dbReference type="EMBL" id="MBC5659940.1"/>
    </source>
</evidence>
<keyword evidence="8 11" id="KW-1133">Transmembrane helix</keyword>
<dbReference type="InterPro" id="IPR005467">
    <property type="entry name" value="His_kinase_dom"/>
</dbReference>
<dbReference type="Gene3D" id="1.10.287.130">
    <property type="match status" value="1"/>
</dbReference>
<dbReference type="SMART" id="SM00388">
    <property type="entry name" value="HisKA"/>
    <property type="match status" value="1"/>
</dbReference>
<evidence type="ECO:0000256" key="8">
    <source>
        <dbReference type="ARBA" id="ARBA00022989"/>
    </source>
</evidence>
<evidence type="ECO:0000256" key="7">
    <source>
        <dbReference type="ARBA" id="ARBA00022777"/>
    </source>
</evidence>